<dbReference type="Pfam" id="PF02170">
    <property type="entry name" value="PAZ"/>
    <property type="match status" value="1"/>
</dbReference>
<evidence type="ECO:0000256" key="5">
    <source>
        <dbReference type="ARBA" id="ARBA00022884"/>
    </source>
</evidence>
<evidence type="ECO:0000256" key="2">
    <source>
        <dbReference type="ARBA" id="ARBA00022473"/>
    </source>
</evidence>
<feature type="region of interest" description="Disordered" evidence="8">
    <location>
        <begin position="1"/>
        <end position="70"/>
    </location>
</feature>
<dbReference type="InterPro" id="IPR036085">
    <property type="entry name" value="PAZ_dom_sf"/>
</dbReference>
<dbReference type="GO" id="GO:0140965">
    <property type="term" value="P:secondary piRNA processing"/>
    <property type="evidence" value="ECO:0007669"/>
    <property type="project" value="UniProtKB-ARBA"/>
</dbReference>
<reference evidence="12" key="1">
    <citation type="submission" date="2025-08" db="UniProtKB">
        <authorList>
            <consortium name="RefSeq"/>
        </authorList>
    </citation>
    <scope>IDENTIFICATION</scope>
</reference>
<dbReference type="Proteomes" id="UP000515204">
    <property type="component" value="Unplaced"/>
</dbReference>
<keyword evidence="4" id="KW-0221">Differentiation</keyword>
<evidence type="ECO:0000313" key="12">
    <source>
        <dbReference type="RefSeq" id="XP_014475840.1"/>
    </source>
</evidence>
<dbReference type="PROSITE" id="PS50822">
    <property type="entry name" value="PIWI"/>
    <property type="match status" value="1"/>
</dbReference>
<keyword evidence="6" id="KW-0943">RNA-mediated gene silencing</keyword>
<dbReference type="GeneID" id="106745077"/>
<dbReference type="Pfam" id="PF02171">
    <property type="entry name" value="Piwi"/>
    <property type="match status" value="1"/>
</dbReference>
<comment type="subcellular location">
    <subcellularLocation>
        <location evidence="1">Cytoplasm</location>
    </subcellularLocation>
</comment>
<evidence type="ECO:0000313" key="11">
    <source>
        <dbReference type="Proteomes" id="UP000515204"/>
    </source>
</evidence>
<dbReference type="Gene3D" id="3.30.420.10">
    <property type="entry name" value="Ribonuclease H-like superfamily/Ribonuclease H"/>
    <property type="match status" value="1"/>
</dbReference>
<dbReference type="OrthoDB" id="445936at2759"/>
<name>A0A6P3XBZ9_DINQU</name>
<evidence type="ECO:0000259" key="9">
    <source>
        <dbReference type="PROSITE" id="PS50821"/>
    </source>
</evidence>
<evidence type="ECO:0000256" key="4">
    <source>
        <dbReference type="ARBA" id="ARBA00022782"/>
    </source>
</evidence>
<evidence type="ECO:0000259" key="10">
    <source>
        <dbReference type="PROSITE" id="PS50822"/>
    </source>
</evidence>
<organism evidence="11 12">
    <name type="scientific">Dinoponera quadriceps</name>
    <name type="common">South American ant</name>
    <dbReference type="NCBI Taxonomy" id="609295"/>
    <lineage>
        <taxon>Eukaryota</taxon>
        <taxon>Metazoa</taxon>
        <taxon>Ecdysozoa</taxon>
        <taxon>Arthropoda</taxon>
        <taxon>Hexapoda</taxon>
        <taxon>Insecta</taxon>
        <taxon>Pterygota</taxon>
        <taxon>Neoptera</taxon>
        <taxon>Endopterygota</taxon>
        <taxon>Hymenoptera</taxon>
        <taxon>Apocrita</taxon>
        <taxon>Aculeata</taxon>
        <taxon>Formicoidea</taxon>
        <taxon>Formicidae</taxon>
        <taxon>Ponerinae</taxon>
        <taxon>Ponerini</taxon>
        <taxon>Dinoponera</taxon>
    </lineage>
</organism>
<evidence type="ECO:0000256" key="6">
    <source>
        <dbReference type="ARBA" id="ARBA00023158"/>
    </source>
</evidence>
<dbReference type="RefSeq" id="XP_014475840.1">
    <property type="nucleotide sequence ID" value="XM_014620354.1"/>
</dbReference>
<dbReference type="Gene3D" id="3.40.50.2300">
    <property type="match status" value="1"/>
</dbReference>
<dbReference type="InterPro" id="IPR036397">
    <property type="entry name" value="RNaseH_sf"/>
</dbReference>
<evidence type="ECO:0000256" key="8">
    <source>
        <dbReference type="SAM" id="MobiDB-lite"/>
    </source>
</evidence>
<dbReference type="Pfam" id="PF23278">
    <property type="entry name" value="Piwi_N"/>
    <property type="match status" value="1"/>
</dbReference>
<evidence type="ECO:0000256" key="7">
    <source>
        <dbReference type="ARBA" id="ARBA00038291"/>
    </source>
</evidence>
<feature type="domain" description="Piwi" evidence="10">
    <location>
        <begin position="580"/>
        <end position="867"/>
    </location>
</feature>
<dbReference type="KEGG" id="dqu:106745077"/>
<dbReference type="CDD" id="cd02845">
    <property type="entry name" value="PAZ_piwi_like"/>
    <property type="match status" value="1"/>
</dbReference>
<dbReference type="PROSITE" id="PS50821">
    <property type="entry name" value="PAZ"/>
    <property type="match status" value="1"/>
</dbReference>
<feature type="compositionally biased region" description="Low complexity" evidence="8">
    <location>
        <begin position="16"/>
        <end position="32"/>
    </location>
</feature>
<sequence>MSEKGRGKSRGRAISQQRAQQLPQQQLPHAQASTSQEVRRPGQIVAQAVSSSGGRGVATRVGAKGDGAGAQIGRGIEKMSIQPSASGDAGSSVGALTTVSTTGRGASRGKRMVSTDIFVTKPSHIMNKKGNTGSIVNLKTNYFKFITKPDWCIYLYRVDFAPEEDRTVIRKGLLKPHKEKLGVYIFDGTVLYTSNRLPEKMELMSIRQSDNAKIKIDVRVVSSIMQSDPHYLQFFNTIMRKCLGHLKLQLVGRNYFDAENKVSLPEHRLELWPGYLTSIRQHECDVLMCAEITTKVMRQETLLDILNDCWTRDNHKFRANFVSMVVGSIVLTAYNNNTYRVEDVDYNANPKSTFPMKDGTMVSYVDYYYNKYGLRITNATQPMLLSRSKTRDRQADKGDRCCYLVPELCRATGLTDAMRDNFSVMSSLSTYTRINPEARIEKLLSFSRRLREHPDAKKEFDHWNMKLDNNLLELKGRILHHESIIFGGNPPGTVKSPVGDWGREMQNKRCLVVKELRDWILIVSERERRSIQNFVDILLKVSHGISFRVEQPRIFTIRDDRPSSYSEFLEGILSKQIPQLIFCVVPNNRMDRYSAIKKKCCVDRPVPSQVYLQKNLSHRNVLSIATKVAIQMNCKLGGAPWRVDIPIEGLMTIGFDVCHDTTKPGKDYGAMVASLNKDFTKYYSSTDLHADGNELSHMFTSNIYKAAMAYRAQNNSLPSRILVYRDGVGEGQVPHVIEREVVDLRQKLNELYGGEHYKMSFVIVTKRINTRFFHNKGNPPPGTVVDDVVTSPIKYDFFLVSQKVKQGTVSPTSYSVVYDNIGLDPDRMQRITYKLTHMYFNCSNTVRVPAPCHYAHKLAFLVSKFIHQSPDSQLENTLFFL</sequence>
<gene>
    <name evidence="12" type="primary">LOC106745077</name>
</gene>
<dbReference type="AlphaFoldDB" id="A0A6P3XBZ9"/>
<dbReference type="SMART" id="SM00949">
    <property type="entry name" value="PAZ"/>
    <property type="match status" value="1"/>
</dbReference>
<proteinExistence type="inferred from homology"/>
<keyword evidence="2" id="KW-0217">Developmental protein</keyword>
<dbReference type="FunFam" id="3.30.420.10:FF:000014">
    <property type="entry name" value="Piwi-like RNA-mediated gene silencing 1"/>
    <property type="match status" value="1"/>
</dbReference>
<dbReference type="CDD" id="cd04658">
    <property type="entry name" value="Piwi_piwi-like_Euk"/>
    <property type="match status" value="1"/>
</dbReference>
<dbReference type="Gene3D" id="2.170.260.10">
    <property type="entry name" value="paz domain"/>
    <property type="match status" value="1"/>
</dbReference>
<protein>
    <submittedName>
        <fullName evidence="12">Protein aubergine-like</fullName>
    </submittedName>
</protein>
<dbReference type="GO" id="GO:0030154">
    <property type="term" value="P:cell differentiation"/>
    <property type="evidence" value="ECO:0007669"/>
    <property type="project" value="UniProtKB-KW"/>
</dbReference>
<dbReference type="PANTHER" id="PTHR22891">
    <property type="entry name" value="EUKARYOTIC TRANSLATION INITIATION FACTOR 2C"/>
    <property type="match status" value="1"/>
</dbReference>
<evidence type="ECO:0000256" key="3">
    <source>
        <dbReference type="ARBA" id="ARBA00022490"/>
    </source>
</evidence>
<comment type="similarity">
    <text evidence="7">Belongs to the argonaute family. Piwi subfamily.</text>
</comment>
<dbReference type="SUPFAM" id="SSF101690">
    <property type="entry name" value="PAZ domain"/>
    <property type="match status" value="1"/>
</dbReference>
<dbReference type="InterPro" id="IPR012337">
    <property type="entry name" value="RNaseH-like_sf"/>
</dbReference>
<dbReference type="SMART" id="SM00950">
    <property type="entry name" value="Piwi"/>
    <property type="match status" value="1"/>
</dbReference>
<dbReference type="SUPFAM" id="SSF53098">
    <property type="entry name" value="Ribonuclease H-like"/>
    <property type="match status" value="1"/>
</dbReference>
<dbReference type="GO" id="GO:0005737">
    <property type="term" value="C:cytoplasm"/>
    <property type="evidence" value="ECO:0007669"/>
    <property type="project" value="UniProtKB-SubCell"/>
</dbReference>
<dbReference type="FunFam" id="2.170.260.10:FF:000003">
    <property type="entry name" value="Piwi-like RNA-mediated gene silencing 2"/>
    <property type="match status" value="1"/>
</dbReference>
<dbReference type="InterPro" id="IPR003100">
    <property type="entry name" value="PAZ_dom"/>
</dbReference>
<evidence type="ECO:0000256" key="1">
    <source>
        <dbReference type="ARBA" id="ARBA00004496"/>
    </source>
</evidence>
<accession>A0A6P3XBZ9</accession>
<keyword evidence="5" id="KW-0694">RNA-binding</keyword>
<dbReference type="InterPro" id="IPR003165">
    <property type="entry name" value="Piwi"/>
</dbReference>
<keyword evidence="11" id="KW-1185">Reference proteome</keyword>
<keyword evidence="3" id="KW-0963">Cytoplasm</keyword>
<feature type="domain" description="PAZ" evidence="9">
    <location>
        <begin position="301"/>
        <end position="413"/>
    </location>
</feature>
<dbReference type="GO" id="GO:0003723">
    <property type="term" value="F:RNA binding"/>
    <property type="evidence" value="ECO:0007669"/>
    <property type="project" value="UniProtKB-KW"/>
</dbReference>